<dbReference type="AlphaFoldDB" id="A0A934VPM7"/>
<reference evidence="3" key="1">
    <citation type="submission" date="2021-01" db="EMBL/GenBank/DDBJ databases">
        <title>Modified the classification status of verrucomicrobia.</title>
        <authorList>
            <person name="Feng X."/>
        </authorList>
    </citation>
    <scope>NUCLEOTIDE SEQUENCE</scope>
    <source>
        <strain evidence="3">KCTC 13126</strain>
    </source>
</reference>
<evidence type="ECO:0000313" key="4">
    <source>
        <dbReference type="Proteomes" id="UP000617628"/>
    </source>
</evidence>
<comment type="caution">
    <text evidence="3">The sequence shown here is derived from an EMBL/GenBank/DDBJ whole genome shotgun (WGS) entry which is preliminary data.</text>
</comment>
<keyword evidence="1" id="KW-0732">Signal</keyword>
<feature type="chain" id="PRO_5037277271" evidence="1">
    <location>
        <begin position="23"/>
        <end position="143"/>
    </location>
</feature>
<sequence>MTQLRRLTLLLLTVALSATAFAELKRSPSPEGAEVYIISPKDGETVGKTFTVLFGLKGMGVAPAGIDLPNTGHHHLLVDAESLPSESMPMPMTPSLKHFGKGQTEVTLTLEPGKHRLQLVLGDHLHIPHLPPVISEEITVTVK</sequence>
<name>A0A934VPM7_9BACT</name>
<dbReference type="Pfam" id="PF14347">
    <property type="entry name" value="DUF4399"/>
    <property type="match status" value="1"/>
</dbReference>
<accession>A0A934VPM7</accession>
<keyword evidence="4" id="KW-1185">Reference proteome</keyword>
<dbReference type="Proteomes" id="UP000617628">
    <property type="component" value="Unassembled WGS sequence"/>
</dbReference>
<evidence type="ECO:0000313" key="3">
    <source>
        <dbReference type="EMBL" id="MBK1875693.1"/>
    </source>
</evidence>
<evidence type="ECO:0000259" key="2">
    <source>
        <dbReference type="Pfam" id="PF14347"/>
    </source>
</evidence>
<organism evidence="3 4">
    <name type="scientific">Pelagicoccus mobilis</name>
    <dbReference type="NCBI Taxonomy" id="415221"/>
    <lineage>
        <taxon>Bacteria</taxon>
        <taxon>Pseudomonadati</taxon>
        <taxon>Verrucomicrobiota</taxon>
        <taxon>Opitutia</taxon>
        <taxon>Puniceicoccales</taxon>
        <taxon>Pelagicoccaceae</taxon>
        <taxon>Pelagicoccus</taxon>
    </lineage>
</organism>
<proteinExistence type="predicted"/>
<dbReference type="RefSeq" id="WP_200353912.1">
    <property type="nucleotide sequence ID" value="NZ_JAENIL010000003.1"/>
</dbReference>
<dbReference type="InterPro" id="IPR025512">
    <property type="entry name" value="DUF4399"/>
</dbReference>
<dbReference type="EMBL" id="JAENIL010000003">
    <property type="protein sequence ID" value="MBK1875693.1"/>
    <property type="molecule type" value="Genomic_DNA"/>
</dbReference>
<gene>
    <name evidence="3" type="ORF">JIN87_02375</name>
</gene>
<protein>
    <submittedName>
        <fullName evidence="3">DUF4399 domain-containing protein</fullName>
    </submittedName>
</protein>
<evidence type="ECO:0000256" key="1">
    <source>
        <dbReference type="SAM" id="SignalP"/>
    </source>
</evidence>
<feature type="signal peptide" evidence="1">
    <location>
        <begin position="1"/>
        <end position="22"/>
    </location>
</feature>
<feature type="domain" description="DUF4399" evidence="2">
    <location>
        <begin position="52"/>
        <end position="143"/>
    </location>
</feature>